<dbReference type="PANTHER" id="PTHR33309:SF3">
    <property type="entry name" value="CCHC-TYPE DOMAIN-CONTAINING PROTEIN"/>
    <property type="match status" value="1"/>
</dbReference>
<evidence type="ECO:0000259" key="2">
    <source>
        <dbReference type="Pfam" id="PF05699"/>
    </source>
</evidence>
<feature type="compositionally biased region" description="Basic and acidic residues" evidence="1">
    <location>
        <begin position="665"/>
        <end position="684"/>
    </location>
</feature>
<dbReference type="InterPro" id="IPR008906">
    <property type="entry name" value="HATC_C_dom"/>
</dbReference>
<gene>
    <name evidence="4" type="ORF">ALC57_04018</name>
</gene>
<dbReference type="InterPro" id="IPR049012">
    <property type="entry name" value="Mutator_transp_dom"/>
</dbReference>
<dbReference type="EMBL" id="KQ979016">
    <property type="protein sequence ID" value="KYN24381.1"/>
    <property type="molecule type" value="Genomic_DNA"/>
</dbReference>
<feature type="domain" description="Mutator-like transposase" evidence="3">
    <location>
        <begin position="85"/>
        <end position="400"/>
    </location>
</feature>
<dbReference type="InterPro" id="IPR012337">
    <property type="entry name" value="RNaseH-like_sf"/>
</dbReference>
<dbReference type="SUPFAM" id="SSF53098">
    <property type="entry name" value="Ribonuclease H-like"/>
    <property type="match status" value="1"/>
</dbReference>
<dbReference type="Pfam" id="PF05699">
    <property type="entry name" value="Dimer_Tnp_hAT"/>
    <property type="match status" value="1"/>
</dbReference>
<protein>
    <submittedName>
        <fullName evidence="4">Uncharacterized protein</fullName>
    </submittedName>
</protein>
<proteinExistence type="predicted"/>
<keyword evidence="5" id="KW-1185">Reference proteome</keyword>
<evidence type="ECO:0000313" key="4">
    <source>
        <dbReference type="EMBL" id="KYN24381.1"/>
    </source>
</evidence>
<dbReference type="Proteomes" id="UP000078492">
    <property type="component" value="Unassembled WGS sequence"/>
</dbReference>
<evidence type="ECO:0000313" key="5">
    <source>
        <dbReference type="Proteomes" id="UP000078492"/>
    </source>
</evidence>
<feature type="region of interest" description="Disordered" evidence="1">
    <location>
        <begin position="1"/>
        <end position="42"/>
    </location>
</feature>
<feature type="compositionally biased region" description="Basic residues" evidence="1">
    <location>
        <begin position="11"/>
        <end position="25"/>
    </location>
</feature>
<reference evidence="4 5" key="1">
    <citation type="submission" date="2015-09" db="EMBL/GenBank/DDBJ databases">
        <title>Trachymyrmex cornetzi WGS genome.</title>
        <authorList>
            <person name="Nygaard S."/>
            <person name="Hu H."/>
            <person name="Boomsma J."/>
            <person name="Zhang G."/>
        </authorList>
    </citation>
    <scope>NUCLEOTIDE SEQUENCE [LARGE SCALE GENOMIC DNA]</scope>
    <source>
        <strain evidence="4">Tcor2-1</strain>
        <tissue evidence="4">Whole body</tissue>
    </source>
</reference>
<dbReference type="PANTHER" id="PTHR33309">
    <property type="entry name" value="KERATIN, ULTRA HIGH-SULFUR MATRIX PROTEIN-LIKE"/>
    <property type="match status" value="1"/>
</dbReference>
<dbReference type="Pfam" id="PF20700">
    <property type="entry name" value="Mutator"/>
    <property type="match status" value="1"/>
</dbReference>
<sequence length="700" mass="80318">MKSYPKGTKSTSHRTSKPHKRKFHGNRFTNNENDDELDTSSSARKLSTADGTSVIVNPLHCYRIIEFLTVFGAFTDILVCSSCKQKVRIEESGHRGLGFKIIVSCRCGQREINSGPLINTGFEINRRIVFVMRLLGIGQEGINVFCGLMDLCNGLARTTYDNIVQHIYSASVSMFEEMSKKAITEERQKNAQHGRIETHLKVSGDGSWKKQGFTFLYGITTLIAYYSGKVIDLLVKSAYCAACNNKRKELDDEEFEEWYEKHQETCTSNHEGSAGKMEVDSIMEMFLRSEENFGVQYRNYIGDGDSKTFAGILNSNPYGDDCPVTKNECVSYVQKRMGTRLRNLRKKEKLGGKNRLTESLIKKLIIYYGLAIRRNVESVIEDMKNAVIATLDHYCSTHKSPRHENLSNWVPPGADSWCDWRKAEAANQLSSYKHAARVIDKDVEKHIRPIYEDLSIDHLLTRCLGGHTQNSNESLNATVWRMALKHLHSGKNSFGNIKYPVVSKVVKALLSLSHGNADVERGFSTSALILTDNRASMSEKTLNSYMIVKYALKMYNNLPQKKYDEYLEEKRKKEKQEHETRVNEEIKKEEEKKRLEREELKSNKRNLKTEKKELTELRQFEDAKTKQADKLLEEASQRLIKGVEKENMEEIALAEAMLVGVTKLRNEAQEKRKQIRDKEKDVNKRKNNVLDYFTKKSKNN</sequence>
<accession>A0A151JF30</accession>
<evidence type="ECO:0000256" key="1">
    <source>
        <dbReference type="SAM" id="MobiDB-lite"/>
    </source>
</evidence>
<dbReference type="AlphaFoldDB" id="A0A151JF30"/>
<organism evidence="4 5">
    <name type="scientific">Trachymyrmex cornetzi</name>
    <dbReference type="NCBI Taxonomy" id="471704"/>
    <lineage>
        <taxon>Eukaryota</taxon>
        <taxon>Metazoa</taxon>
        <taxon>Ecdysozoa</taxon>
        <taxon>Arthropoda</taxon>
        <taxon>Hexapoda</taxon>
        <taxon>Insecta</taxon>
        <taxon>Pterygota</taxon>
        <taxon>Neoptera</taxon>
        <taxon>Endopterygota</taxon>
        <taxon>Hymenoptera</taxon>
        <taxon>Apocrita</taxon>
        <taxon>Aculeata</taxon>
        <taxon>Formicoidea</taxon>
        <taxon>Formicidae</taxon>
        <taxon>Myrmicinae</taxon>
        <taxon>Trachymyrmex</taxon>
    </lineage>
</organism>
<dbReference type="GO" id="GO:0046983">
    <property type="term" value="F:protein dimerization activity"/>
    <property type="evidence" value="ECO:0007669"/>
    <property type="project" value="InterPro"/>
</dbReference>
<name>A0A151JF30_9HYME</name>
<feature type="domain" description="HAT C-terminal dimerisation" evidence="2">
    <location>
        <begin position="498"/>
        <end position="551"/>
    </location>
</feature>
<feature type="region of interest" description="Disordered" evidence="1">
    <location>
        <begin position="571"/>
        <end position="597"/>
    </location>
</feature>
<feature type="region of interest" description="Disordered" evidence="1">
    <location>
        <begin position="665"/>
        <end position="700"/>
    </location>
</feature>
<evidence type="ECO:0000259" key="3">
    <source>
        <dbReference type="Pfam" id="PF20700"/>
    </source>
</evidence>